<feature type="region of interest" description="Disordered" evidence="2">
    <location>
        <begin position="68"/>
        <end position="126"/>
    </location>
</feature>
<dbReference type="RefSeq" id="XP_023625357.1">
    <property type="nucleotide sequence ID" value="XM_023769589.1"/>
</dbReference>
<feature type="region of interest" description="Disordered" evidence="2">
    <location>
        <begin position="312"/>
        <end position="441"/>
    </location>
</feature>
<keyword evidence="4" id="KW-1185">Reference proteome</keyword>
<evidence type="ECO:0000313" key="3">
    <source>
        <dbReference type="EMBL" id="CZT18467.1"/>
    </source>
</evidence>
<accession>A0A2D3V1D2</accession>
<feature type="region of interest" description="Disordered" evidence="2">
    <location>
        <begin position="176"/>
        <end position="198"/>
    </location>
</feature>
<keyword evidence="1" id="KW-0175">Coiled coil</keyword>
<evidence type="ECO:0000256" key="1">
    <source>
        <dbReference type="SAM" id="Coils"/>
    </source>
</evidence>
<dbReference type="GeneID" id="35599488"/>
<proteinExistence type="predicted"/>
<gene>
    <name evidence="3" type="ORF">RCC_04312</name>
</gene>
<feature type="compositionally biased region" description="Polar residues" evidence="2">
    <location>
        <begin position="189"/>
        <end position="198"/>
    </location>
</feature>
<evidence type="ECO:0008006" key="5">
    <source>
        <dbReference type="Google" id="ProtNLM"/>
    </source>
</evidence>
<dbReference type="EMBL" id="FJUY01000005">
    <property type="protein sequence ID" value="CZT18467.1"/>
    <property type="molecule type" value="Genomic_DNA"/>
</dbReference>
<evidence type="ECO:0000256" key="2">
    <source>
        <dbReference type="SAM" id="MobiDB-lite"/>
    </source>
</evidence>
<protein>
    <recommendedName>
        <fullName evidence="5">DNA-binding protein RAP1</fullName>
    </recommendedName>
</protein>
<feature type="coiled-coil region" evidence="1">
    <location>
        <begin position="9"/>
        <end position="36"/>
    </location>
</feature>
<dbReference type="AlphaFoldDB" id="A0A2D3V1D2"/>
<dbReference type="Proteomes" id="UP000225277">
    <property type="component" value="Unassembled WGS sequence"/>
</dbReference>
<feature type="compositionally biased region" description="Low complexity" evidence="2">
    <location>
        <begin position="72"/>
        <end position="82"/>
    </location>
</feature>
<reference evidence="3 4" key="1">
    <citation type="submission" date="2016-03" db="EMBL/GenBank/DDBJ databases">
        <authorList>
            <person name="Ploux O."/>
        </authorList>
    </citation>
    <scope>NUCLEOTIDE SEQUENCE [LARGE SCALE GENOMIC DNA]</scope>
    <source>
        <strain evidence="3 4">URUG2</strain>
    </source>
</reference>
<name>A0A2D3V1D2_9PEZI</name>
<feature type="compositionally biased region" description="Polar residues" evidence="2">
    <location>
        <begin position="327"/>
        <end position="342"/>
    </location>
</feature>
<feature type="compositionally biased region" description="Polar residues" evidence="2">
    <location>
        <begin position="422"/>
        <end position="432"/>
    </location>
</feature>
<evidence type="ECO:0000313" key="4">
    <source>
        <dbReference type="Proteomes" id="UP000225277"/>
    </source>
</evidence>
<organism evidence="3 4">
    <name type="scientific">Ramularia collo-cygni</name>
    <dbReference type="NCBI Taxonomy" id="112498"/>
    <lineage>
        <taxon>Eukaryota</taxon>
        <taxon>Fungi</taxon>
        <taxon>Dikarya</taxon>
        <taxon>Ascomycota</taxon>
        <taxon>Pezizomycotina</taxon>
        <taxon>Dothideomycetes</taxon>
        <taxon>Dothideomycetidae</taxon>
        <taxon>Mycosphaerellales</taxon>
        <taxon>Mycosphaerellaceae</taxon>
        <taxon>Ramularia</taxon>
    </lineage>
</organism>
<sequence>MADANVFRIGEFTAEVRMLNNKLAEAKAANEFLLNTLTSRAHEQLVKDQEHEKTVQKYRQLKAQLGITRQRSPSAPKKSALAQKKKLSSTTTSIAEDSTGFLTDDDGDELPFPRHGGKLQRQQKSEDALFDSVDSLVDLSEHKVLEPEPAVPKKIEEPKPKAPEMPREIGYGLASLRQGTPPPEWEEPQYSSNGVKRANLPSNGVVQRLGGFNITQPSGEIQHVPLPFYQDARTARPPPREIVPREIVPRENYFTDGEHNHLSGLATFIESEDPELWPSWERHAEHSPRHTARQWQEYYEAKVRPAFLKRMEQRAEAAAKVSADFSMENTPDSSETSASVESQIDGEKKDVQAPDESVETVEGAAPSTVTAIRDEQSPGVEPEVKALSQEFKPEDKTDTSQAVAGASKPASPTETALVESSHAATAETSRLSQEYAGPNPAQQLPHVRATMQAKAIVESIPGLSGSSPPVRYRQTSTFHHGGTETDVVVRKIVPRSSFLTKNIIPPTSNDKSPPKSRWARLGQATSEANLGAPGGNDDFSIEDLFAKPKSFHSDPQAFRSVVITIPTGVDHSTALSKIRVPGCKLFSSICLNTSQMRLSPPTTSNSLLVVFVTGDMAQNFIKQQLITPIEHLCSTSQTLVKSTTTLIPTATNPIPRDIQIPKCSRVLWIHCPDGVGALKIPLTAHAIWQSLVRCGVESSHRPMHGSQDPSDGKVLLEFASIAVAKKAHDTVKSCEWDLRVGLKSGYGEDPCGKVDEVAVE</sequence>